<name>A0A6A6KMG4_HEVBR</name>
<evidence type="ECO:0000313" key="2">
    <source>
        <dbReference type="Proteomes" id="UP000467840"/>
    </source>
</evidence>
<dbReference type="Proteomes" id="UP000467840">
    <property type="component" value="Chromosome 8"/>
</dbReference>
<gene>
    <name evidence="1" type="ORF">GH714_033774</name>
</gene>
<dbReference type="InterPro" id="IPR004252">
    <property type="entry name" value="Probable_transposase_24"/>
</dbReference>
<dbReference type="Pfam" id="PF03004">
    <property type="entry name" value="Transposase_24"/>
    <property type="match status" value="1"/>
</dbReference>
<reference evidence="1 2" key="1">
    <citation type="journal article" date="2020" name="Mol. Plant">
        <title>The Chromosome-Based Rubber Tree Genome Provides New Insights into Spurge Genome Evolution and Rubber Biosynthesis.</title>
        <authorList>
            <person name="Liu J."/>
            <person name="Shi C."/>
            <person name="Shi C.C."/>
            <person name="Li W."/>
            <person name="Zhang Q.J."/>
            <person name="Zhang Y."/>
            <person name="Li K."/>
            <person name="Lu H.F."/>
            <person name="Shi C."/>
            <person name="Zhu S.T."/>
            <person name="Xiao Z.Y."/>
            <person name="Nan H."/>
            <person name="Yue Y."/>
            <person name="Zhu X.G."/>
            <person name="Wu Y."/>
            <person name="Hong X.N."/>
            <person name="Fan G.Y."/>
            <person name="Tong Y."/>
            <person name="Zhang D."/>
            <person name="Mao C.L."/>
            <person name="Liu Y.L."/>
            <person name="Hao S.J."/>
            <person name="Liu W.Q."/>
            <person name="Lv M.Q."/>
            <person name="Zhang H.B."/>
            <person name="Liu Y."/>
            <person name="Hu-Tang G.R."/>
            <person name="Wang J.P."/>
            <person name="Wang J.H."/>
            <person name="Sun Y.H."/>
            <person name="Ni S.B."/>
            <person name="Chen W.B."/>
            <person name="Zhang X.C."/>
            <person name="Jiao Y.N."/>
            <person name="Eichler E.E."/>
            <person name="Li G.H."/>
            <person name="Liu X."/>
            <person name="Gao L.Z."/>
        </authorList>
    </citation>
    <scope>NUCLEOTIDE SEQUENCE [LARGE SCALE GENOMIC DNA]</scope>
    <source>
        <strain evidence="2">cv. GT1</strain>
        <tissue evidence="1">Leaf</tissue>
    </source>
</reference>
<protein>
    <submittedName>
        <fullName evidence="1">Uncharacterized protein</fullName>
    </submittedName>
</protein>
<sequence length="199" mass="23113">MSNLADHEGLIEIVDDGNMQNMLASFKRYGWKPIEIYALLRGYDIVPTTLEEHNVANNNFEEMTQGVHKEVVGHVNDMSVRNRSCCPLQVKEWKEIEEHKIEHMWNIILRKENGKVPSHVELFIESRKRKRGKQVDPVTQDVCSKFVQLKEQQVEGQVSLNDDEMFEKVLGPEKNGYLRAYGPGKRITEYFGVKTFSYV</sequence>
<proteinExistence type="predicted"/>
<dbReference type="AlphaFoldDB" id="A0A6A6KMG4"/>
<keyword evidence="2" id="KW-1185">Reference proteome</keyword>
<evidence type="ECO:0000313" key="1">
    <source>
        <dbReference type="EMBL" id="KAF2289276.1"/>
    </source>
</evidence>
<comment type="caution">
    <text evidence="1">The sequence shown here is derived from an EMBL/GenBank/DDBJ whole genome shotgun (WGS) entry which is preliminary data.</text>
</comment>
<accession>A0A6A6KMG4</accession>
<dbReference type="EMBL" id="JAAGAX010000016">
    <property type="protein sequence ID" value="KAF2289276.1"/>
    <property type="molecule type" value="Genomic_DNA"/>
</dbReference>
<organism evidence="1 2">
    <name type="scientific">Hevea brasiliensis</name>
    <name type="common">Para rubber tree</name>
    <name type="synonym">Siphonia brasiliensis</name>
    <dbReference type="NCBI Taxonomy" id="3981"/>
    <lineage>
        <taxon>Eukaryota</taxon>
        <taxon>Viridiplantae</taxon>
        <taxon>Streptophyta</taxon>
        <taxon>Embryophyta</taxon>
        <taxon>Tracheophyta</taxon>
        <taxon>Spermatophyta</taxon>
        <taxon>Magnoliopsida</taxon>
        <taxon>eudicotyledons</taxon>
        <taxon>Gunneridae</taxon>
        <taxon>Pentapetalae</taxon>
        <taxon>rosids</taxon>
        <taxon>fabids</taxon>
        <taxon>Malpighiales</taxon>
        <taxon>Euphorbiaceae</taxon>
        <taxon>Crotonoideae</taxon>
        <taxon>Micrandreae</taxon>
        <taxon>Hevea</taxon>
    </lineage>
</organism>